<dbReference type="NCBIfam" id="TIGR00575">
    <property type="entry name" value="dnlj"/>
    <property type="match status" value="1"/>
</dbReference>
<evidence type="ECO:0000256" key="2">
    <source>
        <dbReference type="ARBA" id="ARBA00022598"/>
    </source>
</evidence>
<dbReference type="SUPFAM" id="SSF47781">
    <property type="entry name" value="RuvA domain 2-like"/>
    <property type="match status" value="1"/>
</dbReference>
<dbReference type="SUPFAM" id="SSF56091">
    <property type="entry name" value="DNA ligase/mRNA capping enzyme, catalytic domain"/>
    <property type="match status" value="1"/>
</dbReference>
<dbReference type="Pfam" id="PF03120">
    <property type="entry name" value="OB_DNA_ligase"/>
    <property type="match status" value="1"/>
</dbReference>
<comment type="caution">
    <text evidence="14">The sequence shown here is derived from an EMBL/GenBank/DDBJ whole genome shotgun (WGS) entry which is preliminary data.</text>
</comment>
<dbReference type="InterPro" id="IPR013839">
    <property type="entry name" value="DNAligase_adenylation"/>
</dbReference>
<dbReference type="InterPro" id="IPR041663">
    <property type="entry name" value="DisA/LigA_HHH"/>
</dbReference>
<comment type="function">
    <text evidence="1 12">DNA ligase that catalyzes the formation of phosphodiester linkages between 5'-phosphoryl and 3'-hydroxyl groups in double-stranded DNA using NAD as a coenzyme and as the energy source for the reaction. It is essential for DNA replication and repair of damaged DNA.</text>
</comment>
<evidence type="ECO:0000313" key="15">
    <source>
        <dbReference type="Proteomes" id="UP000705508"/>
    </source>
</evidence>
<dbReference type="Gene3D" id="2.40.50.140">
    <property type="entry name" value="Nucleic acid-binding proteins"/>
    <property type="match status" value="1"/>
</dbReference>
<feature type="binding site" evidence="12">
    <location>
        <begin position="73"/>
        <end position="74"/>
    </location>
    <ligand>
        <name>NAD(+)</name>
        <dbReference type="ChEBI" id="CHEBI:57540"/>
    </ligand>
</feature>
<keyword evidence="5 12" id="KW-0227">DNA damage</keyword>
<organism evidence="14 15">
    <name type="scientific">Mordavella massiliensis</name>
    <dbReference type="NCBI Taxonomy" id="1871024"/>
    <lineage>
        <taxon>Bacteria</taxon>
        <taxon>Bacillati</taxon>
        <taxon>Bacillota</taxon>
        <taxon>Clostridia</taxon>
        <taxon>Eubacteriales</taxon>
        <taxon>Clostridiaceae</taxon>
        <taxon>Mordavella</taxon>
    </lineage>
</organism>
<comment type="cofactor">
    <cofactor evidence="12">
        <name>Mg(2+)</name>
        <dbReference type="ChEBI" id="CHEBI:18420"/>
    </cofactor>
    <cofactor evidence="12">
        <name>Mn(2+)</name>
        <dbReference type="ChEBI" id="CHEBI:29035"/>
    </cofactor>
</comment>
<dbReference type="SMART" id="SM00292">
    <property type="entry name" value="BRCT"/>
    <property type="match status" value="1"/>
</dbReference>
<dbReference type="InterPro" id="IPR001679">
    <property type="entry name" value="DNA_ligase"/>
</dbReference>
<evidence type="ECO:0000256" key="11">
    <source>
        <dbReference type="ARBA" id="ARBA00034005"/>
    </source>
</evidence>
<dbReference type="InterPro" id="IPR036420">
    <property type="entry name" value="BRCT_dom_sf"/>
</dbReference>
<feature type="binding site" evidence="12">
    <location>
        <position position="290"/>
    </location>
    <ligand>
        <name>NAD(+)</name>
        <dbReference type="ChEBI" id="CHEBI:57540"/>
    </ligand>
</feature>
<dbReference type="HAMAP" id="MF_01588">
    <property type="entry name" value="DNA_ligase_A"/>
    <property type="match status" value="1"/>
</dbReference>
<dbReference type="EC" id="6.5.1.2" evidence="12"/>
<dbReference type="InterPro" id="IPR013840">
    <property type="entry name" value="DNAligase_N"/>
</dbReference>
<feature type="domain" description="BRCT" evidence="13">
    <location>
        <begin position="563"/>
        <end position="636"/>
    </location>
</feature>
<dbReference type="Gene3D" id="3.40.50.10190">
    <property type="entry name" value="BRCT domain"/>
    <property type="match status" value="1"/>
</dbReference>
<feature type="binding site" evidence="12">
    <location>
        <position position="382"/>
    </location>
    <ligand>
        <name>Zn(2+)</name>
        <dbReference type="ChEBI" id="CHEBI:29105"/>
    </ligand>
</feature>
<dbReference type="Gene3D" id="1.10.287.610">
    <property type="entry name" value="Helix hairpin bin"/>
    <property type="match status" value="1"/>
</dbReference>
<evidence type="ECO:0000256" key="4">
    <source>
        <dbReference type="ARBA" id="ARBA00022723"/>
    </source>
</evidence>
<dbReference type="Proteomes" id="UP000705508">
    <property type="component" value="Unassembled WGS sequence"/>
</dbReference>
<comment type="caution">
    <text evidence="12">Lacks conserved residue(s) required for the propagation of feature annotation.</text>
</comment>
<dbReference type="SUPFAM" id="SSF50249">
    <property type="entry name" value="Nucleic acid-binding proteins"/>
    <property type="match status" value="1"/>
</dbReference>
<evidence type="ECO:0000256" key="5">
    <source>
        <dbReference type="ARBA" id="ARBA00022763"/>
    </source>
</evidence>
<evidence type="ECO:0000256" key="9">
    <source>
        <dbReference type="ARBA" id="ARBA00023204"/>
    </source>
</evidence>
<dbReference type="Pfam" id="PF00533">
    <property type="entry name" value="BRCT"/>
    <property type="match status" value="1"/>
</dbReference>
<keyword evidence="3 12" id="KW-0235">DNA replication</keyword>
<dbReference type="EMBL" id="JACJKS010000008">
    <property type="protein sequence ID" value="MBM6948492.1"/>
    <property type="molecule type" value="Genomic_DNA"/>
</dbReference>
<evidence type="ECO:0000256" key="10">
    <source>
        <dbReference type="ARBA" id="ARBA00023211"/>
    </source>
</evidence>
<evidence type="ECO:0000256" key="8">
    <source>
        <dbReference type="ARBA" id="ARBA00023027"/>
    </source>
</evidence>
<dbReference type="GO" id="GO:0003677">
    <property type="term" value="F:DNA binding"/>
    <property type="evidence" value="ECO:0007669"/>
    <property type="project" value="InterPro"/>
</dbReference>
<evidence type="ECO:0000313" key="14">
    <source>
        <dbReference type="EMBL" id="MBM6948492.1"/>
    </source>
</evidence>
<keyword evidence="2 12" id="KW-0436">Ligase</keyword>
<dbReference type="NCBIfam" id="NF005932">
    <property type="entry name" value="PRK07956.1"/>
    <property type="match status" value="1"/>
</dbReference>
<evidence type="ECO:0000256" key="7">
    <source>
        <dbReference type="ARBA" id="ARBA00022842"/>
    </source>
</evidence>
<evidence type="ECO:0000256" key="3">
    <source>
        <dbReference type="ARBA" id="ARBA00022705"/>
    </source>
</evidence>
<feature type="binding site" evidence="12">
    <location>
        <position position="404"/>
    </location>
    <ligand>
        <name>Zn(2+)</name>
        <dbReference type="ChEBI" id="CHEBI:29105"/>
    </ligand>
</feature>
<dbReference type="SMART" id="SM00278">
    <property type="entry name" value="HhH1"/>
    <property type="match status" value="3"/>
</dbReference>
<feature type="binding site" evidence="12">
    <location>
        <position position="399"/>
    </location>
    <ligand>
        <name>Zn(2+)</name>
        <dbReference type="ChEBI" id="CHEBI:29105"/>
    </ligand>
</feature>
<evidence type="ECO:0000256" key="1">
    <source>
        <dbReference type="ARBA" id="ARBA00004067"/>
    </source>
</evidence>
<evidence type="ECO:0000256" key="6">
    <source>
        <dbReference type="ARBA" id="ARBA00022833"/>
    </source>
</evidence>
<sequence>MRELVDLLNRAGRAYYQEAREIMSNYEYDALYDELTELEKELHVTLSDSPTVHVGYEVVSELPKERHESPMLSLDKTKDVEELRAFAGDHDVVMSWKMDGLTIVLTYRDGELAKAVTRGNGEVGEVITANARVFKNIPLKIPYKGELILRGEAVIGYRDFERINEEIPDADAKYKNPRNLCSGSVRQLSSEVTAKRNVRFYAFSLVRAEDVDFRNSRAYQLDWLAGQGFEVVEHVTAAPSAIEAEVIKFSERIAQNDFPSDGLVLIYDDIRYGESLGRTAKFPRDSYAFKWADETRQTVLRQIEWSPSRTGLINPVAIFDPVELEGTTVSRASVHNVSIMEELQLGIGDTIEVYKANMIIPQIARNLTCSGNLEIPAQCPVCGGATRIQQDGSAKTLCCTNPACQAKQIKAYALFVSRDAMNIEGLSEATLEKFIARGFIRDYDDLFHLDRHREEICKMEGFGEKSYGNLTASVDRARQTTLPRLLYSLGIAGIGLANAKVICRETKAEPEALPDLTEEELDQVPGVGDVIARAYVEYFRDESHRETYRKLLGEVQIEKEDQGEGGPLEGKTFVITGSVEHFANRSEMKAFIESRGGKVTGSVTSKTDFLINNDAASTSSKNKKAKELGIPILTEEQFLATPGL</sequence>
<dbReference type="Gene3D" id="1.10.150.20">
    <property type="entry name" value="5' to 3' exonuclease, C-terminal subdomain"/>
    <property type="match status" value="2"/>
</dbReference>
<gene>
    <name evidence="12 14" type="primary">ligA</name>
    <name evidence="14" type="ORF">H6A20_07445</name>
</gene>
<dbReference type="SMART" id="SM00532">
    <property type="entry name" value="LIGANc"/>
    <property type="match status" value="1"/>
</dbReference>
<keyword evidence="4 12" id="KW-0479">Metal-binding</keyword>
<feature type="binding site" evidence="12">
    <location>
        <position position="379"/>
    </location>
    <ligand>
        <name>Zn(2+)</name>
        <dbReference type="ChEBI" id="CHEBI:29105"/>
    </ligand>
</feature>
<dbReference type="PROSITE" id="PS50172">
    <property type="entry name" value="BRCT"/>
    <property type="match status" value="1"/>
</dbReference>
<dbReference type="GO" id="GO:0006260">
    <property type="term" value="P:DNA replication"/>
    <property type="evidence" value="ECO:0007669"/>
    <property type="project" value="UniProtKB-KW"/>
</dbReference>
<proteinExistence type="inferred from homology"/>
<evidence type="ECO:0000259" key="13">
    <source>
        <dbReference type="PROSITE" id="PS50172"/>
    </source>
</evidence>
<protein>
    <recommendedName>
        <fullName evidence="12">DNA ligase</fullName>
        <ecNumber evidence="12">6.5.1.2</ecNumber>
    </recommendedName>
    <alternativeName>
        <fullName evidence="12">Polydeoxyribonucleotide synthase [NAD(+)]</fullName>
    </alternativeName>
</protein>
<dbReference type="PIRSF" id="PIRSF001604">
    <property type="entry name" value="LigA"/>
    <property type="match status" value="1"/>
</dbReference>
<keyword evidence="8 12" id="KW-0520">NAD</keyword>
<dbReference type="GO" id="GO:0006281">
    <property type="term" value="P:DNA repair"/>
    <property type="evidence" value="ECO:0007669"/>
    <property type="project" value="UniProtKB-KW"/>
</dbReference>
<dbReference type="CDD" id="cd17748">
    <property type="entry name" value="BRCT_DNA_ligase_like"/>
    <property type="match status" value="1"/>
</dbReference>
<feature type="active site" description="N6-AMP-lysine intermediate" evidence="12">
    <location>
        <position position="97"/>
    </location>
</feature>
<dbReference type="AlphaFoldDB" id="A0A938XCF0"/>
<dbReference type="InterPro" id="IPR003583">
    <property type="entry name" value="Hlx-hairpin-Hlx_DNA-bd_motif"/>
</dbReference>
<reference evidence="14" key="2">
    <citation type="journal article" date="2021" name="Sci. Rep.">
        <title>The distribution of antibiotic resistance genes in chicken gut microbiota commensals.</title>
        <authorList>
            <person name="Juricova H."/>
            <person name="Matiasovicova J."/>
            <person name="Kubasova T."/>
            <person name="Cejkova D."/>
            <person name="Rychlik I."/>
        </authorList>
    </citation>
    <scope>NUCLEOTIDE SEQUENCE</scope>
    <source>
        <strain evidence="14">An582</strain>
    </source>
</reference>
<dbReference type="SUPFAM" id="SSF52113">
    <property type="entry name" value="BRCT domain"/>
    <property type="match status" value="1"/>
</dbReference>
<keyword evidence="9 12" id="KW-0234">DNA repair</keyword>
<dbReference type="InterPro" id="IPR012340">
    <property type="entry name" value="NA-bd_OB-fold"/>
</dbReference>
<comment type="catalytic activity">
    <reaction evidence="11 12">
        <text>NAD(+) + (deoxyribonucleotide)n-3'-hydroxyl + 5'-phospho-(deoxyribonucleotide)m = (deoxyribonucleotide)n+m + AMP + beta-nicotinamide D-nucleotide.</text>
        <dbReference type="EC" id="6.5.1.2"/>
    </reaction>
</comment>
<dbReference type="Pfam" id="PF01653">
    <property type="entry name" value="DNA_ligase_aden"/>
    <property type="match status" value="1"/>
</dbReference>
<feature type="binding site" evidence="12">
    <location>
        <position position="118"/>
    </location>
    <ligand>
        <name>NAD(+)</name>
        <dbReference type="ChEBI" id="CHEBI:57540"/>
    </ligand>
</feature>
<feature type="binding site" evidence="12">
    <location>
        <position position="152"/>
    </location>
    <ligand>
        <name>NAD(+)</name>
        <dbReference type="ChEBI" id="CHEBI:57540"/>
    </ligand>
</feature>
<accession>A0A938XCF0</accession>
<dbReference type="InterPro" id="IPR001357">
    <property type="entry name" value="BRCT_dom"/>
</dbReference>
<dbReference type="InterPro" id="IPR010994">
    <property type="entry name" value="RuvA_2-like"/>
</dbReference>
<dbReference type="GO" id="GO:0003911">
    <property type="term" value="F:DNA ligase (NAD+) activity"/>
    <property type="evidence" value="ECO:0007669"/>
    <property type="project" value="UniProtKB-UniRule"/>
</dbReference>
<dbReference type="InterPro" id="IPR004150">
    <property type="entry name" value="NAD_DNA_ligase_OB"/>
</dbReference>
<dbReference type="Gene3D" id="3.30.470.30">
    <property type="entry name" value="DNA ligase/mRNA capping enzyme"/>
    <property type="match status" value="1"/>
</dbReference>
<evidence type="ECO:0000256" key="12">
    <source>
        <dbReference type="HAMAP-Rule" id="MF_01588"/>
    </source>
</evidence>
<dbReference type="Pfam" id="PF12826">
    <property type="entry name" value="HHH_2"/>
    <property type="match status" value="1"/>
</dbReference>
<dbReference type="GO" id="GO:0046872">
    <property type="term" value="F:metal ion binding"/>
    <property type="evidence" value="ECO:0007669"/>
    <property type="project" value="UniProtKB-KW"/>
</dbReference>
<keyword evidence="10 12" id="KW-0464">Manganese</keyword>
<reference evidence="14" key="1">
    <citation type="submission" date="2020-08" db="EMBL/GenBank/DDBJ databases">
        <authorList>
            <person name="Cejkova D."/>
            <person name="Kubasova T."/>
            <person name="Jahodarova E."/>
            <person name="Rychlik I."/>
        </authorList>
    </citation>
    <scope>NUCLEOTIDE SEQUENCE</scope>
    <source>
        <strain evidence="14">An582</strain>
    </source>
</reference>
<keyword evidence="7 12" id="KW-0460">Magnesium</keyword>
<name>A0A938XCF0_9CLOT</name>
<comment type="similarity">
    <text evidence="12">Belongs to the NAD-dependent DNA ligase family. LigA subfamily.</text>
</comment>
<keyword evidence="6 12" id="KW-0862">Zinc</keyword>